<evidence type="ECO:0000313" key="1">
    <source>
        <dbReference type="EMBL" id="KAI0031550.1"/>
    </source>
</evidence>
<reference evidence="1" key="1">
    <citation type="submission" date="2021-02" db="EMBL/GenBank/DDBJ databases">
        <authorList>
            <consortium name="DOE Joint Genome Institute"/>
            <person name="Ahrendt S."/>
            <person name="Looney B.P."/>
            <person name="Miyauchi S."/>
            <person name="Morin E."/>
            <person name="Drula E."/>
            <person name="Courty P.E."/>
            <person name="Chicoki N."/>
            <person name="Fauchery L."/>
            <person name="Kohler A."/>
            <person name="Kuo A."/>
            <person name="Labutti K."/>
            <person name="Pangilinan J."/>
            <person name="Lipzen A."/>
            <person name="Riley R."/>
            <person name="Andreopoulos W."/>
            <person name="He G."/>
            <person name="Johnson J."/>
            <person name="Barry K.W."/>
            <person name="Grigoriev I.V."/>
            <person name="Nagy L."/>
            <person name="Hibbett D."/>
            <person name="Henrissat B."/>
            <person name="Matheny P.B."/>
            <person name="Labbe J."/>
            <person name="Martin F."/>
        </authorList>
    </citation>
    <scope>NUCLEOTIDE SEQUENCE</scope>
    <source>
        <strain evidence="1">EC-137</strain>
    </source>
</reference>
<evidence type="ECO:0000313" key="2">
    <source>
        <dbReference type="Proteomes" id="UP000814128"/>
    </source>
</evidence>
<protein>
    <submittedName>
        <fullName evidence="1">Aldehyde dehydrogenase</fullName>
    </submittedName>
</protein>
<name>A0ACB8QIU8_9AGAM</name>
<dbReference type="Proteomes" id="UP000814128">
    <property type="component" value="Unassembled WGS sequence"/>
</dbReference>
<keyword evidence="2" id="KW-1185">Reference proteome</keyword>
<organism evidence="1 2">
    <name type="scientific">Vararia minispora EC-137</name>
    <dbReference type="NCBI Taxonomy" id="1314806"/>
    <lineage>
        <taxon>Eukaryota</taxon>
        <taxon>Fungi</taxon>
        <taxon>Dikarya</taxon>
        <taxon>Basidiomycota</taxon>
        <taxon>Agaricomycotina</taxon>
        <taxon>Agaricomycetes</taxon>
        <taxon>Russulales</taxon>
        <taxon>Lachnocladiaceae</taxon>
        <taxon>Vararia</taxon>
    </lineage>
</organism>
<reference evidence="1" key="2">
    <citation type="journal article" date="2022" name="New Phytol.">
        <title>Evolutionary transition to the ectomycorrhizal habit in the genomes of a hyperdiverse lineage of mushroom-forming fungi.</title>
        <authorList>
            <person name="Looney B."/>
            <person name="Miyauchi S."/>
            <person name="Morin E."/>
            <person name="Drula E."/>
            <person name="Courty P.E."/>
            <person name="Kohler A."/>
            <person name="Kuo A."/>
            <person name="LaButti K."/>
            <person name="Pangilinan J."/>
            <person name="Lipzen A."/>
            <person name="Riley R."/>
            <person name="Andreopoulos W."/>
            <person name="He G."/>
            <person name="Johnson J."/>
            <person name="Nolan M."/>
            <person name="Tritt A."/>
            <person name="Barry K.W."/>
            <person name="Grigoriev I.V."/>
            <person name="Nagy L.G."/>
            <person name="Hibbett D."/>
            <person name="Henrissat B."/>
            <person name="Matheny P.B."/>
            <person name="Labbe J."/>
            <person name="Martin F.M."/>
        </authorList>
    </citation>
    <scope>NUCLEOTIDE SEQUENCE</scope>
    <source>
        <strain evidence="1">EC-137</strain>
    </source>
</reference>
<accession>A0ACB8QIU8</accession>
<gene>
    <name evidence="1" type="ORF">K488DRAFT_71325</name>
</gene>
<proteinExistence type="predicted"/>
<sequence length="470" mass="51014">MVTTLLQPTPIDDIPRVYETVVTTYRSGRTRPLTWRSAQLVQLSKLVQESQARILEALSTDLGKAPLESAVVEVANLVGMVRLALAHLEEWAAPDRPASLPAWRANWDCVAHKTPKGAVLIISPWNGPIVLSLGPLVGAIAAGCTAVLKPSELAPASSALLAELVPRYLDGSAYAVIQGAAPETTRVLEHRWDHILFTGGARVARIVAAAAARFLTPITLELGGKTPVVIDDTVDLDIAARRILYGKQLCAGQVCVAPDYVLVPRARQDTFVQALLRAAAEFWPEGSRASPDLAQMIHGAARERLVRMLAQTCGTVVLGGGTGGERRMEITIVRDLKEDDVLMEEETFGPVLAVSPVDDIEDALRIIKSKPTPLAIYLFTESNALKQRFLEETESGVLWFNDTCQQLAAQEIPFGGKGESGYGAWFGKASFDIFTHARSCIDVPFAAEPYFAPRYPPYTQEKLDILTNLG</sequence>
<dbReference type="EMBL" id="MU273576">
    <property type="protein sequence ID" value="KAI0031550.1"/>
    <property type="molecule type" value="Genomic_DNA"/>
</dbReference>
<comment type="caution">
    <text evidence="1">The sequence shown here is derived from an EMBL/GenBank/DDBJ whole genome shotgun (WGS) entry which is preliminary data.</text>
</comment>